<dbReference type="GO" id="GO:0006508">
    <property type="term" value="P:proteolysis"/>
    <property type="evidence" value="ECO:0007669"/>
    <property type="project" value="InterPro"/>
</dbReference>
<proteinExistence type="predicted"/>
<sequence length="307" mass="33832">MNNPTVCELQIKRIVERLASAPRNSAKNPDQHAAVSRWIISEFYQIGLDVTHQVFNIPGHQPERTGINIIGTLKNSAKSSVTKTIIIGAHYDTVPGSPGADDNASGIAALLECARVLQKSNIDKKVTFVAFDAEEVQPGAGALHGSSHFVSSLSMKNLPSSAIIFESIGFSSKTIKQRLPGLFQFLFPRAYRTLKKQAFEANSLLLLSRGKGRELSNHLERVAAQPEILLPVLPLRIPIWMPTLKNFRRSDHAPFWAAGVPAVMISDTANFRNPHYHRETDTPETLDLLLIKKAAQMVIDTITSDLI</sequence>
<dbReference type="InterPro" id="IPR045175">
    <property type="entry name" value="M28_fam"/>
</dbReference>
<dbReference type="SUPFAM" id="SSF53187">
    <property type="entry name" value="Zn-dependent exopeptidases"/>
    <property type="match status" value="1"/>
</dbReference>
<dbReference type="AlphaFoldDB" id="A0A381SRA2"/>
<dbReference type="PANTHER" id="PTHR12147:SF26">
    <property type="entry name" value="PEPTIDASE M28 DOMAIN-CONTAINING PROTEIN"/>
    <property type="match status" value="1"/>
</dbReference>
<gene>
    <name evidence="2" type="ORF">METZ01_LOCUS56677</name>
</gene>
<evidence type="ECO:0000259" key="1">
    <source>
        <dbReference type="Pfam" id="PF04389"/>
    </source>
</evidence>
<accession>A0A381SRA2</accession>
<feature type="domain" description="Peptidase M28" evidence="1">
    <location>
        <begin position="68"/>
        <end position="171"/>
    </location>
</feature>
<dbReference type="GO" id="GO:0008235">
    <property type="term" value="F:metalloexopeptidase activity"/>
    <property type="evidence" value="ECO:0007669"/>
    <property type="project" value="InterPro"/>
</dbReference>
<protein>
    <recommendedName>
        <fullName evidence="1">Peptidase M28 domain-containing protein</fullName>
    </recommendedName>
</protein>
<dbReference type="InterPro" id="IPR007484">
    <property type="entry name" value="Peptidase_M28"/>
</dbReference>
<dbReference type="Gene3D" id="3.40.630.10">
    <property type="entry name" value="Zn peptidases"/>
    <property type="match status" value="1"/>
</dbReference>
<name>A0A381SRA2_9ZZZZ</name>
<dbReference type="EMBL" id="UINC01003156">
    <property type="protein sequence ID" value="SVA03823.1"/>
    <property type="molecule type" value="Genomic_DNA"/>
</dbReference>
<reference evidence="2" key="1">
    <citation type="submission" date="2018-05" db="EMBL/GenBank/DDBJ databases">
        <authorList>
            <person name="Lanie J.A."/>
            <person name="Ng W.-L."/>
            <person name="Kazmierczak K.M."/>
            <person name="Andrzejewski T.M."/>
            <person name="Davidsen T.M."/>
            <person name="Wayne K.J."/>
            <person name="Tettelin H."/>
            <person name="Glass J.I."/>
            <person name="Rusch D."/>
            <person name="Podicherti R."/>
            <person name="Tsui H.-C.T."/>
            <person name="Winkler M.E."/>
        </authorList>
    </citation>
    <scope>NUCLEOTIDE SEQUENCE</scope>
</reference>
<evidence type="ECO:0000313" key="2">
    <source>
        <dbReference type="EMBL" id="SVA03823.1"/>
    </source>
</evidence>
<feature type="domain" description="Peptidase M28" evidence="1">
    <location>
        <begin position="247"/>
        <end position="300"/>
    </location>
</feature>
<dbReference type="PANTHER" id="PTHR12147">
    <property type="entry name" value="METALLOPEPTIDASE M28 FAMILY MEMBER"/>
    <property type="match status" value="1"/>
</dbReference>
<organism evidence="2">
    <name type="scientific">marine metagenome</name>
    <dbReference type="NCBI Taxonomy" id="408172"/>
    <lineage>
        <taxon>unclassified sequences</taxon>
        <taxon>metagenomes</taxon>
        <taxon>ecological metagenomes</taxon>
    </lineage>
</organism>
<dbReference type="Pfam" id="PF04389">
    <property type="entry name" value="Peptidase_M28"/>
    <property type="match status" value="2"/>
</dbReference>